<dbReference type="SUPFAM" id="SSF52467">
    <property type="entry name" value="DHS-like NAD/FAD-binding domain"/>
    <property type="match status" value="1"/>
</dbReference>
<proteinExistence type="predicted"/>
<sequence length="177" mass="19482">MKGVVLPEKGESLVEGCVLPETDGMKKAAEKLLSAKNPVFVPGPLILWNWMDGVEEKAKAFIELANTVGAKIIPMPDYRPKYPKIEPEVELNPIHSNLTIMHHNIDVCVFAGVHSHYANIALKLIRGGTSCYTISLSTETGNEDAMISIRDVDAAKIRQLTEITKNMKCQQGGKHCE</sequence>
<protein>
    <submittedName>
        <fullName evidence="1">Carbon monoxide dehydrogenase</fullName>
    </submittedName>
</protein>
<accession>A0A2S8REW0</accession>
<comment type="caution">
    <text evidence="1">The sequence shown here is derived from an EMBL/GenBank/DDBJ whole genome shotgun (WGS) entry which is preliminary data.</text>
</comment>
<dbReference type="Pfam" id="PF02552">
    <property type="entry name" value="CO_dh"/>
    <property type="match status" value="1"/>
</dbReference>
<dbReference type="AlphaFoldDB" id="A0A2S8REW0"/>
<name>A0A2S8REW0_9FIRM</name>
<gene>
    <name evidence="1" type="ORF">B9R14_12285</name>
</gene>
<organism evidence="1 2">
    <name type="scientific">Acetivibrio saccincola</name>
    <dbReference type="NCBI Taxonomy" id="1677857"/>
    <lineage>
        <taxon>Bacteria</taxon>
        <taxon>Bacillati</taxon>
        <taxon>Bacillota</taxon>
        <taxon>Clostridia</taxon>
        <taxon>Eubacteriales</taxon>
        <taxon>Oscillospiraceae</taxon>
        <taxon>Acetivibrio</taxon>
    </lineage>
</organism>
<dbReference type="Proteomes" id="UP000239720">
    <property type="component" value="Unassembled WGS sequence"/>
</dbReference>
<evidence type="ECO:0000313" key="2">
    <source>
        <dbReference type="Proteomes" id="UP000239720"/>
    </source>
</evidence>
<dbReference type="EMBL" id="NEMB01000003">
    <property type="protein sequence ID" value="PQQ68350.1"/>
    <property type="molecule type" value="Genomic_DNA"/>
</dbReference>
<reference evidence="1 2" key="1">
    <citation type="journal article" date="2018" name="Syst. Appl. Microbiol.">
        <title>Characterization and high-quality draft genome sequence of Herbivorax saccincola A7, an anaerobic, alkaliphilic, thermophilic, cellulolytic, and xylanolytic bacterium.</title>
        <authorList>
            <person name="Aikawa S."/>
            <person name="Baramee S."/>
            <person name="Sermsathanaswadi J."/>
            <person name="Thianheng P."/>
            <person name="Tachaapaikoon C."/>
            <person name="Shikata A."/>
            <person name="Waeonukul R."/>
            <person name="Pason P."/>
            <person name="Ratanakhanokchai K."/>
            <person name="Kosugi A."/>
        </authorList>
    </citation>
    <scope>NUCLEOTIDE SEQUENCE [LARGE SCALE GENOMIC DNA]</scope>
    <source>
        <strain evidence="1 2">A7</strain>
    </source>
</reference>
<dbReference type="InterPro" id="IPR029035">
    <property type="entry name" value="DHS-like_NAD/FAD-binding_dom"/>
</dbReference>
<evidence type="ECO:0000313" key="1">
    <source>
        <dbReference type="EMBL" id="PQQ68350.1"/>
    </source>
</evidence>
<dbReference type="GO" id="GO:0019385">
    <property type="term" value="P:methanogenesis, from acetate"/>
    <property type="evidence" value="ECO:0007669"/>
    <property type="project" value="InterPro"/>
</dbReference>
<dbReference type="OrthoDB" id="9772372at2"/>
<dbReference type="InterPro" id="IPR003704">
    <property type="entry name" value="CdhB"/>
</dbReference>